<evidence type="ECO:0000313" key="4">
    <source>
        <dbReference type="Proteomes" id="UP000680865"/>
    </source>
</evidence>
<evidence type="ECO:0000256" key="1">
    <source>
        <dbReference type="SAM" id="MobiDB-lite"/>
    </source>
</evidence>
<feature type="domain" description="Methyltransferase type 11" evidence="2">
    <location>
        <begin position="51"/>
        <end position="129"/>
    </location>
</feature>
<evidence type="ECO:0000259" key="2">
    <source>
        <dbReference type="Pfam" id="PF08241"/>
    </source>
</evidence>
<sequence length="262" mass="27977">MTSAPTPVRRPVSGGDFDYEAGGHGYATRRRPDPRVAALVHTALGDARTVLNVGAGAGSYEPGDRYVLAVEPSATMRAQRPPGAAPAVDATAEHLPFDDDSFDAAMATVTVHQWSDTLRGLAELRRVARGRIVVLTFDGDALDRFWLAEYAPELIAVERGRYPAIADIADAIGSPADVIEVPIPLDCVDGFTEAYYGRPEQLLDPAVRAAQSAWGFVDESAVTRAVGDLRADLTSGVWDARHGKLRTQPEFAGSLRLIVGGL</sequence>
<dbReference type="InterPro" id="IPR013216">
    <property type="entry name" value="Methyltransf_11"/>
</dbReference>
<accession>A0A919VPK5</accession>
<feature type="region of interest" description="Disordered" evidence="1">
    <location>
        <begin position="1"/>
        <end position="32"/>
    </location>
</feature>
<dbReference type="EMBL" id="BOQP01000008">
    <property type="protein sequence ID" value="GIM70975.1"/>
    <property type="molecule type" value="Genomic_DNA"/>
</dbReference>
<dbReference type="RefSeq" id="WP_212997173.1">
    <property type="nucleotide sequence ID" value="NZ_BAAATW010000003.1"/>
</dbReference>
<dbReference type="AlphaFoldDB" id="A0A919VPK5"/>
<dbReference type="InterPro" id="IPR029063">
    <property type="entry name" value="SAM-dependent_MTases_sf"/>
</dbReference>
<name>A0A919VPK5_9ACTN</name>
<protein>
    <recommendedName>
        <fullName evidence="2">Methyltransferase type 11 domain-containing protein</fullName>
    </recommendedName>
</protein>
<organism evidence="3 4">
    <name type="scientific">Winogradskya consettensis</name>
    <dbReference type="NCBI Taxonomy" id="113560"/>
    <lineage>
        <taxon>Bacteria</taxon>
        <taxon>Bacillati</taxon>
        <taxon>Actinomycetota</taxon>
        <taxon>Actinomycetes</taxon>
        <taxon>Micromonosporales</taxon>
        <taxon>Micromonosporaceae</taxon>
        <taxon>Winogradskya</taxon>
    </lineage>
</organism>
<gene>
    <name evidence="3" type="ORF">Aco04nite_23110</name>
</gene>
<keyword evidence="4" id="KW-1185">Reference proteome</keyword>
<evidence type="ECO:0000313" key="3">
    <source>
        <dbReference type="EMBL" id="GIM70975.1"/>
    </source>
</evidence>
<reference evidence="3" key="1">
    <citation type="submission" date="2021-03" db="EMBL/GenBank/DDBJ databases">
        <title>Whole genome shotgun sequence of Actinoplanes consettensis NBRC 14913.</title>
        <authorList>
            <person name="Komaki H."/>
            <person name="Tamura T."/>
        </authorList>
    </citation>
    <scope>NUCLEOTIDE SEQUENCE</scope>
    <source>
        <strain evidence="3">NBRC 14913</strain>
    </source>
</reference>
<dbReference type="Proteomes" id="UP000680865">
    <property type="component" value="Unassembled WGS sequence"/>
</dbReference>
<dbReference type="Gene3D" id="3.40.50.150">
    <property type="entry name" value="Vaccinia Virus protein VP39"/>
    <property type="match status" value="1"/>
</dbReference>
<dbReference type="SUPFAM" id="SSF53335">
    <property type="entry name" value="S-adenosyl-L-methionine-dependent methyltransferases"/>
    <property type="match status" value="1"/>
</dbReference>
<dbReference type="GO" id="GO:0008757">
    <property type="term" value="F:S-adenosylmethionine-dependent methyltransferase activity"/>
    <property type="evidence" value="ECO:0007669"/>
    <property type="project" value="InterPro"/>
</dbReference>
<proteinExistence type="predicted"/>
<comment type="caution">
    <text evidence="3">The sequence shown here is derived from an EMBL/GenBank/DDBJ whole genome shotgun (WGS) entry which is preliminary data.</text>
</comment>
<dbReference type="Pfam" id="PF08241">
    <property type="entry name" value="Methyltransf_11"/>
    <property type="match status" value="1"/>
</dbReference>